<name>A0A7T1TDY1_9ACTN</name>
<dbReference type="EMBL" id="CP048882">
    <property type="protein sequence ID" value="QPP11165.1"/>
    <property type="molecule type" value="Genomic_DNA"/>
</dbReference>
<keyword evidence="2" id="KW-1185">Reference proteome</keyword>
<dbReference type="AlphaFoldDB" id="A0A7T1TDY1"/>
<dbReference type="Proteomes" id="UP000595046">
    <property type="component" value="Chromosome"/>
</dbReference>
<sequence length="184" mass="20307">MSPPYDEDTERLLAKLMPPQSDIEPLLLFRVFARHRELFGRLIPMAAGLLTKGLLPARDREVVISRITARAGAEYEWGVHAVLFGPAVGLDQELLDAIATQPADASAFDERTRLLVTAVDELHDQATVSADTWGRLAQVYDEPRLLELLLVAGWYRTFSAVITSVALPHESWAARFPLADSSSG</sequence>
<reference evidence="2" key="1">
    <citation type="submission" date="2020-02" db="EMBL/GenBank/DDBJ databases">
        <title>Streptomyces sp. ASO4wet.</title>
        <authorList>
            <person name="Risdian C."/>
            <person name="Landwehr W."/>
            <person name="Schupp P."/>
            <person name="Wink J."/>
        </authorList>
    </citation>
    <scope>NUCLEOTIDE SEQUENCE [LARGE SCALE GENOMIC DNA]</scope>
    <source>
        <strain evidence="2">ASO4wet</strain>
    </source>
</reference>
<protein>
    <submittedName>
        <fullName evidence="1">Carboxymuconolactone decarboxylase family protein</fullName>
    </submittedName>
</protein>
<evidence type="ECO:0000313" key="2">
    <source>
        <dbReference type="Proteomes" id="UP000595046"/>
    </source>
</evidence>
<evidence type="ECO:0000313" key="1">
    <source>
        <dbReference type="EMBL" id="QPP11165.1"/>
    </source>
</evidence>
<organism evidence="1 2">
    <name type="scientific">Streptomyces bathyalis</name>
    <dbReference type="NCBI Taxonomy" id="2710756"/>
    <lineage>
        <taxon>Bacteria</taxon>
        <taxon>Bacillati</taxon>
        <taxon>Actinomycetota</taxon>
        <taxon>Actinomycetes</taxon>
        <taxon>Kitasatosporales</taxon>
        <taxon>Streptomycetaceae</taxon>
        <taxon>Streptomyces</taxon>
    </lineage>
</organism>
<dbReference type="InterPro" id="IPR029032">
    <property type="entry name" value="AhpD-like"/>
</dbReference>
<dbReference type="SUPFAM" id="SSF69118">
    <property type="entry name" value="AhpD-like"/>
    <property type="match status" value="1"/>
</dbReference>
<gene>
    <name evidence="1" type="ORF">G4Z16_31815</name>
</gene>
<accession>A0A7T1TDY1</accession>
<dbReference type="KEGG" id="sbat:G4Z16_31815"/>
<dbReference type="PANTHER" id="PTHR34846:SF5">
    <property type="entry name" value="CARBOXYMUCONOLACTONE DECARBOXYLASE-LIKE DOMAIN-CONTAINING PROTEIN"/>
    <property type="match status" value="1"/>
</dbReference>
<dbReference type="PANTHER" id="PTHR34846">
    <property type="entry name" value="4-CARBOXYMUCONOLACTONE DECARBOXYLASE FAMILY PROTEIN (AFU_ORTHOLOGUE AFUA_6G11590)"/>
    <property type="match status" value="1"/>
</dbReference>
<dbReference type="Gene3D" id="1.20.1290.10">
    <property type="entry name" value="AhpD-like"/>
    <property type="match status" value="1"/>
</dbReference>
<proteinExistence type="predicted"/>